<dbReference type="STRING" id="305507.SAMN04489724_3254"/>
<feature type="signal peptide" evidence="1">
    <location>
        <begin position="1"/>
        <end position="20"/>
    </location>
</feature>
<dbReference type="RefSeq" id="WP_091695397.1">
    <property type="nucleotide sequence ID" value="NZ_FPBF01000004.1"/>
</dbReference>
<dbReference type="Proteomes" id="UP000199673">
    <property type="component" value="Unassembled WGS sequence"/>
</dbReference>
<protein>
    <recommendedName>
        <fullName evidence="4">MetA-pathway of phenol degradation</fullName>
    </recommendedName>
</protein>
<evidence type="ECO:0000313" key="3">
    <source>
        <dbReference type="Proteomes" id="UP000199673"/>
    </source>
</evidence>
<name>A0A1I7CJA7_9BACT</name>
<evidence type="ECO:0000256" key="1">
    <source>
        <dbReference type="SAM" id="SignalP"/>
    </source>
</evidence>
<reference evidence="3" key="1">
    <citation type="submission" date="2016-10" db="EMBL/GenBank/DDBJ databases">
        <authorList>
            <person name="Varghese N."/>
            <person name="Submissions S."/>
        </authorList>
    </citation>
    <scope>NUCLEOTIDE SEQUENCE [LARGE SCALE GENOMIC DNA]</scope>
    <source>
        <strain evidence="3">DSM 23445</strain>
    </source>
</reference>
<dbReference type="AlphaFoldDB" id="A0A1I7CJA7"/>
<evidence type="ECO:0008006" key="4">
    <source>
        <dbReference type="Google" id="ProtNLM"/>
    </source>
</evidence>
<gene>
    <name evidence="2" type="ORF">SAMN04489724_3254</name>
</gene>
<evidence type="ECO:0000313" key="2">
    <source>
        <dbReference type="EMBL" id="SFT99483.1"/>
    </source>
</evidence>
<sequence>MKRLLLVPFLALLCTFQTMAQDVENELSNNLQEWLDRDWPITDTLVFDFPNESALVLYFNKTEYTAEELTEEFEPLLRKATDFPEFTTIYYRIGENFQPTALKNVKYQIEKKYVPYVDSLEMTFPVGLDFTGGDFTPVIGFRAHLNWRNFSLGGSISNTIYFPDRIENNVKVNSNWFANAEFAWEFGNTDRQRSNTFGVGYLINENKSQLFNGTTMQAYYNRKLSKHISIQVGVISTENFKTFYPTVGIRFW</sequence>
<keyword evidence="1" id="KW-0732">Signal</keyword>
<feature type="chain" id="PRO_5011505323" description="MetA-pathway of phenol degradation" evidence="1">
    <location>
        <begin position="21"/>
        <end position="252"/>
    </location>
</feature>
<proteinExistence type="predicted"/>
<keyword evidence="3" id="KW-1185">Reference proteome</keyword>
<organism evidence="2 3">
    <name type="scientific">Algoriphagus locisalis</name>
    <dbReference type="NCBI Taxonomy" id="305507"/>
    <lineage>
        <taxon>Bacteria</taxon>
        <taxon>Pseudomonadati</taxon>
        <taxon>Bacteroidota</taxon>
        <taxon>Cytophagia</taxon>
        <taxon>Cytophagales</taxon>
        <taxon>Cyclobacteriaceae</taxon>
        <taxon>Algoriphagus</taxon>
    </lineage>
</organism>
<accession>A0A1I7CJA7</accession>
<dbReference type="OrthoDB" id="819896at2"/>
<dbReference type="EMBL" id="FPBF01000004">
    <property type="protein sequence ID" value="SFT99483.1"/>
    <property type="molecule type" value="Genomic_DNA"/>
</dbReference>